<keyword evidence="1" id="KW-0175">Coiled coil</keyword>
<evidence type="ECO:0008006" key="3">
    <source>
        <dbReference type="Google" id="ProtNLM"/>
    </source>
</evidence>
<gene>
    <name evidence="2" type="ORF">FSB_LOCUS59496</name>
</gene>
<accession>A0A2N9J4U5</accession>
<proteinExistence type="predicted"/>
<evidence type="ECO:0000313" key="2">
    <source>
        <dbReference type="EMBL" id="SPD31614.1"/>
    </source>
</evidence>
<reference evidence="2" key="1">
    <citation type="submission" date="2018-02" db="EMBL/GenBank/DDBJ databases">
        <authorList>
            <person name="Cohen D.B."/>
            <person name="Kent A.D."/>
        </authorList>
    </citation>
    <scope>NUCLEOTIDE SEQUENCE</scope>
</reference>
<sequence>MASSSGDPDSLVVLHFHNFCAERMRHWWNLLGGNDHASIKGVFGKEMDLVPTLEEYAELLQLGSPFSEMPIIPTQGPRSNRVLEKYLGLTSGPTSWGILLQASRIGESFGPTPSRSPLQGEGVPMFCTQLLQLWFYSHLRHFYLLQTPYHFTRHTVRQTVDTVLPFTDNSHDWALYLLNLSLSYYPSLALRQFGGLQYPPRLGDLSSVTFDYVPGNGLPVDSSVTAEFAEWREGWSSSFTPRPTVRLLTWRRELGEARAELVALRLARISEREESAARVESMRRTLHTVMRQRSRSLGGAKDHLEQALADAQGQLEAEQVERTRVQDELDSLHFYTQALIDPSTGRPQIVDLRWALDESEATLIVARTSMGAMRVQIIILQGDENMVLLTEATRVVESLGAEARTVLEEYEEGDPILSTALGRFCMETYIRLGHS</sequence>
<dbReference type="AlphaFoldDB" id="A0A2N9J4U5"/>
<organism evidence="2">
    <name type="scientific">Fagus sylvatica</name>
    <name type="common">Beechnut</name>
    <dbReference type="NCBI Taxonomy" id="28930"/>
    <lineage>
        <taxon>Eukaryota</taxon>
        <taxon>Viridiplantae</taxon>
        <taxon>Streptophyta</taxon>
        <taxon>Embryophyta</taxon>
        <taxon>Tracheophyta</taxon>
        <taxon>Spermatophyta</taxon>
        <taxon>Magnoliopsida</taxon>
        <taxon>eudicotyledons</taxon>
        <taxon>Gunneridae</taxon>
        <taxon>Pentapetalae</taxon>
        <taxon>rosids</taxon>
        <taxon>fabids</taxon>
        <taxon>Fagales</taxon>
        <taxon>Fagaceae</taxon>
        <taxon>Fagus</taxon>
    </lineage>
</organism>
<dbReference type="EMBL" id="OIVN01006370">
    <property type="protein sequence ID" value="SPD31614.1"/>
    <property type="molecule type" value="Genomic_DNA"/>
</dbReference>
<evidence type="ECO:0000256" key="1">
    <source>
        <dbReference type="SAM" id="Coils"/>
    </source>
</evidence>
<name>A0A2N9J4U5_FAGSY</name>
<protein>
    <recommendedName>
        <fullName evidence="3">Aminotransferase-like plant mobile domain-containing protein</fullName>
    </recommendedName>
</protein>
<feature type="coiled-coil region" evidence="1">
    <location>
        <begin position="301"/>
        <end position="328"/>
    </location>
</feature>